<reference evidence="1" key="1">
    <citation type="journal article" date="2019" name="bioRxiv">
        <title>The Genome of the Zebra Mussel, Dreissena polymorpha: A Resource for Invasive Species Research.</title>
        <authorList>
            <person name="McCartney M.A."/>
            <person name="Auch B."/>
            <person name="Kono T."/>
            <person name="Mallez S."/>
            <person name="Zhang Y."/>
            <person name="Obille A."/>
            <person name="Becker A."/>
            <person name="Abrahante J.E."/>
            <person name="Garbe J."/>
            <person name="Badalamenti J.P."/>
            <person name="Herman A."/>
            <person name="Mangelson H."/>
            <person name="Liachko I."/>
            <person name="Sullivan S."/>
            <person name="Sone E.D."/>
            <person name="Koren S."/>
            <person name="Silverstein K.A.T."/>
            <person name="Beckman K.B."/>
            <person name="Gohl D.M."/>
        </authorList>
    </citation>
    <scope>NUCLEOTIDE SEQUENCE</scope>
    <source>
        <strain evidence="1">Duluth1</strain>
        <tissue evidence="1">Whole animal</tissue>
    </source>
</reference>
<keyword evidence="2" id="KW-1185">Reference proteome</keyword>
<dbReference type="EMBL" id="JAIWYP010000003">
    <property type="protein sequence ID" value="KAH3846409.1"/>
    <property type="molecule type" value="Genomic_DNA"/>
</dbReference>
<sequence length="89" mass="9676">MSPIIKRCVTFNTQVKTSKTKVTLIETGLLLVCGCESNNVVQVDGEAGVVTLASWKDGLNKPQFVYYSARTGTLIVGHISDNILVIHIK</sequence>
<gene>
    <name evidence="1" type="ORF">DPMN_088710</name>
</gene>
<accession>A0A9D4KVJ4</accession>
<evidence type="ECO:0000313" key="1">
    <source>
        <dbReference type="EMBL" id="KAH3846409.1"/>
    </source>
</evidence>
<proteinExistence type="predicted"/>
<dbReference type="Proteomes" id="UP000828390">
    <property type="component" value="Unassembled WGS sequence"/>
</dbReference>
<protein>
    <submittedName>
        <fullName evidence="1">Uncharacterized protein</fullName>
    </submittedName>
</protein>
<organism evidence="1 2">
    <name type="scientific">Dreissena polymorpha</name>
    <name type="common">Zebra mussel</name>
    <name type="synonym">Mytilus polymorpha</name>
    <dbReference type="NCBI Taxonomy" id="45954"/>
    <lineage>
        <taxon>Eukaryota</taxon>
        <taxon>Metazoa</taxon>
        <taxon>Spiralia</taxon>
        <taxon>Lophotrochozoa</taxon>
        <taxon>Mollusca</taxon>
        <taxon>Bivalvia</taxon>
        <taxon>Autobranchia</taxon>
        <taxon>Heteroconchia</taxon>
        <taxon>Euheterodonta</taxon>
        <taxon>Imparidentia</taxon>
        <taxon>Neoheterodontei</taxon>
        <taxon>Myida</taxon>
        <taxon>Dreissenoidea</taxon>
        <taxon>Dreissenidae</taxon>
        <taxon>Dreissena</taxon>
    </lineage>
</organism>
<reference evidence="1" key="2">
    <citation type="submission" date="2020-11" db="EMBL/GenBank/DDBJ databases">
        <authorList>
            <person name="McCartney M.A."/>
            <person name="Auch B."/>
            <person name="Kono T."/>
            <person name="Mallez S."/>
            <person name="Becker A."/>
            <person name="Gohl D.M."/>
            <person name="Silverstein K.A.T."/>
            <person name="Koren S."/>
            <person name="Bechman K.B."/>
            <person name="Herman A."/>
            <person name="Abrahante J.E."/>
            <person name="Garbe J."/>
        </authorList>
    </citation>
    <scope>NUCLEOTIDE SEQUENCE</scope>
    <source>
        <strain evidence="1">Duluth1</strain>
        <tissue evidence="1">Whole animal</tissue>
    </source>
</reference>
<evidence type="ECO:0000313" key="2">
    <source>
        <dbReference type="Proteomes" id="UP000828390"/>
    </source>
</evidence>
<comment type="caution">
    <text evidence="1">The sequence shown here is derived from an EMBL/GenBank/DDBJ whole genome shotgun (WGS) entry which is preliminary data.</text>
</comment>
<name>A0A9D4KVJ4_DREPO</name>
<dbReference type="AlphaFoldDB" id="A0A9D4KVJ4"/>